<dbReference type="EMBL" id="CM004398">
    <property type="protein sequence ID" value="OAY35110.1"/>
    <property type="molecule type" value="Genomic_DNA"/>
</dbReference>
<reference evidence="1" key="1">
    <citation type="submission" date="2016-02" db="EMBL/GenBank/DDBJ databases">
        <title>WGS assembly of Manihot esculenta.</title>
        <authorList>
            <person name="Bredeson J.V."/>
            <person name="Prochnik S.E."/>
            <person name="Lyons J.B."/>
            <person name="Schmutz J."/>
            <person name="Grimwood J."/>
            <person name="Vrebalov J."/>
            <person name="Bart R.S."/>
            <person name="Amuge T."/>
            <person name="Ferguson M.E."/>
            <person name="Green R."/>
            <person name="Putnam N."/>
            <person name="Stites J."/>
            <person name="Rounsley S."/>
            <person name="Rokhsar D.S."/>
        </authorList>
    </citation>
    <scope>NUCLEOTIDE SEQUENCE [LARGE SCALE GENOMIC DNA]</scope>
    <source>
        <tissue evidence="1">Leaf</tissue>
    </source>
</reference>
<dbReference type="AlphaFoldDB" id="A0A2C9UWD1"/>
<protein>
    <submittedName>
        <fullName evidence="1">Uncharacterized protein</fullName>
    </submittedName>
</protein>
<sequence>MHSCNDPLTTNHGAEVEPFAPLVMIRKMFSRSPEERPKRGDSIWKLYSGIFKIRILFCSRNFC</sequence>
<evidence type="ECO:0000313" key="1">
    <source>
        <dbReference type="EMBL" id="OAY35110.1"/>
    </source>
</evidence>
<proteinExistence type="predicted"/>
<accession>A0A2C9UWD1</accession>
<organism evidence="1">
    <name type="scientific">Manihot esculenta</name>
    <name type="common">Cassava</name>
    <name type="synonym">Jatropha manihot</name>
    <dbReference type="NCBI Taxonomy" id="3983"/>
    <lineage>
        <taxon>Eukaryota</taxon>
        <taxon>Viridiplantae</taxon>
        <taxon>Streptophyta</taxon>
        <taxon>Embryophyta</taxon>
        <taxon>Tracheophyta</taxon>
        <taxon>Spermatophyta</taxon>
        <taxon>Magnoliopsida</taxon>
        <taxon>eudicotyledons</taxon>
        <taxon>Gunneridae</taxon>
        <taxon>Pentapetalae</taxon>
        <taxon>rosids</taxon>
        <taxon>fabids</taxon>
        <taxon>Malpighiales</taxon>
        <taxon>Euphorbiaceae</taxon>
        <taxon>Crotonoideae</taxon>
        <taxon>Manihoteae</taxon>
        <taxon>Manihot</taxon>
    </lineage>
</organism>
<gene>
    <name evidence="1" type="ORF">MANES_12G073300</name>
</gene>
<name>A0A2C9UWD1_MANES</name>